<protein>
    <recommendedName>
        <fullName evidence="4">Lysine decarboxylase</fullName>
    </recommendedName>
</protein>
<evidence type="ECO:0000313" key="3">
    <source>
        <dbReference type="Proteomes" id="UP001161757"/>
    </source>
</evidence>
<evidence type="ECO:0000313" key="2">
    <source>
        <dbReference type="EMBL" id="KAJ8992656.1"/>
    </source>
</evidence>
<dbReference type="NCBIfam" id="TIGR00730">
    <property type="entry name" value="Rossman fold protein, TIGR00730 family"/>
    <property type="match status" value="1"/>
</dbReference>
<gene>
    <name evidence="2" type="ORF">HRR80_003755</name>
</gene>
<name>A0AAN6IZI4_EXODE</name>
<dbReference type="SUPFAM" id="SSF102405">
    <property type="entry name" value="MCP/YpsA-like"/>
    <property type="match status" value="1"/>
</dbReference>
<sequence length="255" mass="27416">MGTMQSNSSQEEKSDKSPVVCVFCGSSPGKKPVHLESARALAHSLSKAGYKLVYGGGTMGIMGEVSKTMVSLSGPDSVRGIIPRALIRTEVDTSTRGETSQTGSRKAERTMSAQELQRIDSNEDPESEIIPANEFGATTVVPDMHTRKRMMAQCVEAGGPGSGFVALAGGYGTLEEVMEMVTWNQLGIHTLPIVLVNIDGYWTGLLDWVKKSIREGFVGEGAASILVEVNSADDVVDALRDYKLAPGRYKLDWTK</sequence>
<dbReference type="Proteomes" id="UP001161757">
    <property type="component" value="Unassembled WGS sequence"/>
</dbReference>
<dbReference type="GO" id="GO:0005829">
    <property type="term" value="C:cytosol"/>
    <property type="evidence" value="ECO:0007669"/>
    <property type="project" value="TreeGrafter"/>
</dbReference>
<dbReference type="FunFam" id="3.40.50.450:FF:000018">
    <property type="entry name" value="Lysine decarboxylase-like protein"/>
    <property type="match status" value="1"/>
</dbReference>
<dbReference type="InterPro" id="IPR005269">
    <property type="entry name" value="LOG"/>
</dbReference>
<dbReference type="InterPro" id="IPR031100">
    <property type="entry name" value="LOG_fam"/>
</dbReference>
<dbReference type="PANTHER" id="PTHR31223">
    <property type="entry name" value="LOG FAMILY PROTEIN YJL055W"/>
    <property type="match status" value="1"/>
</dbReference>
<dbReference type="GO" id="GO:0016799">
    <property type="term" value="F:hydrolase activity, hydrolyzing N-glycosyl compounds"/>
    <property type="evidence" value="ECO:0007669"/>
    <property type="project" value="TreeGrafter"/>
</dbReference>
<evidence type="ECO:0008006" key="4">
    <source>
        <dbReference type="Google" id="ProtNLM"/>
    </source>
</evidence>
<dbReference type="Pfam" id="PF03641">
    <property type="entry name" value="Lysine_decarbox"/>
    <property type="match status" value="1"/>
</dbReference>
<accession>A0AAN6IZI4</accession>
<feature type="region of interest" description="Disordered" evidence="1">
    <location>
        <begin position="92"/>
        <end position="113"/>
    </location>
</feature>
<reference evidence="2" key="1">
    <citation type="submission" date="2023-01" db="EMBL/GenBank/DDBJ databases">
        <title>Exophiala dermititidis isolated from Cystic Fibrosis Patient.</title>
        <authorList>
            <person name="Kurbessoian T."/>
            <person name="Crocker A."/>
            <person name="Murante D."/>
            <person name="Hogan D.A."/>
            <person name="Stajich J.E."/>
        </authorList>
    </citation>
    <scope>NUCLEOTIDE SEQUENCE</scope>
    <source>
        <strain evidence="2">Ex8</strain>
    </source>
</reference>
<dbReference type="PANTHER" id="PTHR31223:SF70">
    <property type="entry name" value="LOG FAMILY PROTEIN YJL055W"/>
    <property type="match status" value="1"/>
</dbReference>
<proteinExistence type="predicted"/>
<organism evidence="2 3">
    <name type="scientific">Exophiala dermatitidis</name>
    <name type="common">Black yeast-like fungus</name>
    <name type="synonym">Wangiella dermatitidis</name>
    <dbReference type="NCBI Taxonomy" id="5970"/>
    <lineage>
        <taxon>Eukaryota</taxon>
        <taxon>Fungi</taxon>
        <taxon>Dikarya</taxon>
        <taxon>Ascomycota</taxon>
        <taxon>Pezizomycotina</taxon>
        <taxon>Eurotiomycetes</taxon>
        <taxon>Chaetothyriomycetidae</taxon>
        <taxon>Chaetothyriales</taxon>
        <taxon>Herpotrichiellaceae</taxon>
        <taxon>Exophiala</taxon>
    </lineage>
</organism>
<dbReference type="Gene3D" id="3.40.50.450">
    <property type="match status" value="1"/>
</dbReference>
<comment type="caution">
    <text evidence="2">The sequence shown here is derived from an EMBL/GenBank/DDBJ whole genome shotgun (WGS) entry which is preliminary data.</text>
</comment>
<dbReference type="GO" id="GO:0009691">
    <property type="term" value="P:cytokinin biosynthetic process"/>
    <property type="evidence" value="ECO:0007669"/>
    <property type="project" value="InterPro"/>
</dbReference>
<dbReference type="EMBL" id="JAJGCB010000005">
    <property type="protein sequence ID" value="KAJ8992656.1"/>
    <property type="molecule type" value="Genomic_DNA"/>
</dbReference>
<dbReference type="AlphaFoldDB" id="A0AAN6IZI4"/>
<evidence type="ECO:0000256" key="1">
    <source>
        <dbReference type="SAM" id="MobiDB-lite"/>
    </source>
</evidence>